<dbReference type="SUPFAM" id="SSF53474">
    <property type="entry name" value="alpha/beta-Hydrolases"/>
    <property type="match status" value="1"/>
</dbReference>
<dbReference type="RefSeq" id="WP_276096523.1">
    <property type="nucleotide sequence ID" value="NZ_JARJBC010000028.1"/>
</dbReference>
<evidence type="ECO:0000313" key="4">
    <source>
        <dbReference type="Proteomes" id="UP001216579"/>
    </source>
</evidence>
<dbReference type="EMBL" id="JARJBC010000028">
    <property type="protein sequence ID" value="MDF3293637.1"/>
    <property type="molecule type" value="Genomic_DNA"/>
</dbReference>
<reference evidence="3 4" key="1">
    <citation type="submission" date="2023-03" db="EMBL/GenBank/DDBJ databases">
        <title>Draft genome sequence of Streptomyces sp. RB6PN23 isolated from peat swamp forest in Thailand.</title>
        <authorList>
            <person name="Klaysubun C."/>
            <person name="Duangmal K."/>
        </authorList>
    </citation>
    <scope>NUCLEOTIDE SEQUENCE [LARGE SCALE GENOMIC DNA]</scope>
    <source>
        <strain evidence="3 4">RB6PN23</strain>
    </source>
</reference>
<dbReference type="PANTHER" id="PTHR43798">
    <property type="entry name" value="MONOACYLGLYCEROL LIPASE"/>
    <property type="match status" value="1"/>
</dbReference>
<dbReference type="InterPro" id="IPR000639">
    <property type="entry name" value="Epox_hydrolase-like"/>
</dbReference>
<evidence type="ECO:0000259" key="2">
    <source>
        <dbReference type="Pfam" id="PF00561"/>
    </source>
</evidence>
<evidence type="ECO:0000256" key="1">
    <source>
        <dbReference type="ARBA" id="ARBA00022801"/>
    </source>
</evidence>
<name>A0ABT5ZUZ0_9ACTN</name>
<keyword evidence="1 3" id="KW-0378">Hydrolase</keyword>
<accession>A0ABT5ZUZ0</accession>
<keyword evidence="4" id="KW-1185">Reference proteome</keyword>
<gene>
    <name evidence="3" type="ORF">P3G67_31360</name>
</gene>
<dbReference type="GO" id="GO:0016787">
    <property type="term" value="F:hydrolase activity"/>
    <property type="evidence" value="ECO:0007669"/>
    <property type="project" value="UniProtKB-KW"/>
</dbReference>
<dbReference type="InterPro" id="IPR050266">
    <property type="entry name" value="AB_hydrolase_sf"/>
</dbReference>
<evidence type="ECO:0000313" key="3">
    <source>
        <dbReference type="EMBL" id="MDF3293637.1"/>
    </source>
</evidence>
<comment type="caution">
    <text evidence="3">The sequence shown here is derived from an EMBL/GenBank/DDBJ whole genome shotgun (WGS) entry which is preliminary data.</text>
</comment>
<proteinExistence type="predicted"/>
<feature type="domain" description="AB hydrolase-1" evidence="2">
    <location>
        <begin position="27"/>
        <end position="125"/>
    </location>
</feature>
<dbReference type="InterPro" id="IPR000073">
    <property type="entry name" value="AB_hydrolase_1"/>
</dbReference>
<dbReference type="Pfam" id="PF00561">
    <property type="entry name" value="Abhydrolase_1"/>
    <property type="match status" value="1"/>
</dbReference>
<sequence length="260" mass="27796">MAEPPVHHFPGRDGLELAYRETGSGRPVVLLHGFTSTGPQWIHHGPAAALAEHGYRVILPDLRGHGDSSRPHDPASYPPDALVDDGLALVDWLGLEDYDLGGYSLGGRIVLRMLVRGARPARAIVAGQGLDAINTVTSRTGRYRRVLSALADQETIEPGSPEEELAHWITQLGGDPRALRHVLDTLVATPNTALDQVTAPTLVAVGDQDNAHSTAQELAAALPDARFARVPGDHFTAFTSPELAAAVLAFLNDRPHRPTS</sequence>
<organism evidence="3 4">
    <name type="scientific">Streptomyces silvisoli</name>
    <dbReference type="NCBI Taxonomy" id="3034235"/>
    <lineage>
        <taxon>Bacteria</taxon>
        <taxon>Bacillati</taxon>
        <taxon>Actinomycetota</taxon>
        <taxon>Actinomycetes</taxon>
        <taxon>Kitasatosporales</taxon>
        <taxon>Streptomycetaceae</taxon>
        <taxon>Streptomyces</taxon>
    </lineage>
</organism>
<dbReference type="InterPro" id="IPR029058">
    <property type="entry name" value="AB_hydrolase_fold"/>
</dbReference>
<dbReference type="Gene3D" id="3.40.50.1820">
    <property type="entry name" value="alpha/beta hydrolase"/>
    <property type="match status" value="1"/>
</dbReference>
<dbReference type="PRINTS" id="PR00111">
    <property type="entry name" value="ABHYDROLASE"/>
</dbReference>
<dbReference type="PANTHER" id="PTHR43798:SF31">
    <property type="entry name" value="AB HYDROLASE SUPERFAMILY PROTEIN YCLE"/>
    <property type="match status" value="1"/>
</dbReference>
<dbReference type="PRINTS" id="PR00412">
    <property type="entry name" value="EPOXHYDRLASE"/>
</dbReference>
<dbReference type="Proteomes" id="UP001216579">
    <property type="component" value="Unassembled WGS sequence"/>
</dbReference>
<protein>
    <submittedName>
        <fullName evidence="3">Alpha/beta hydrolase</fullName>
    </submittedName>
</protein>